<sequence length="138" mass="14684">MHQRIKRAAARVGALTLLAGGTAIAVPTTAQAADYNGVCGSGYSVIDHRDLNLGGTVYLTYNSSNGYNCVVTIRDNPGPALLMLAGLRQTGSSTWTKLDENYYTTYAGPVYLYAAHSCIDWEGGIEDNISGGFDKHCS</sequence>
<evidence type="ECO:0000313" key="3">
    <source>
        <dbReference type="Proteomes" id="UP001500305"/>
    </source>
</evidence>
<dbReference type="EMBL" id="BAAATR010000058">
    <property type="protein sequence ID" value="GAA2277538.1"/>
    <property type="molecule type" value="Genomic_DNA"/>
</dbReference>
<feature type="chain" id="PRO_5047238108" evidence="1">
    <location>
        <begin position="33"/>
        <end position="138"/>
    </location>
</feature>
<gene>
    <name evidence="2" type="ORF">GCM10010430_74280</name>
</gene>
<dbReference type="RefSeq" id="WP_344640987.1">
    <property type="nucleotide sequence ID" value="NZ_BAAATR010000058.1"/>
</dbReference>
<proteinExistence type="predicted"/>
<feature type="signal peptide" evidence="1">
    <location>
        <begin position="1"/>
        <end position="32"/>
    </location>
</feature>
<evidence type="ECO:0000313" key="2">
    <source>
        <dbReference type="EMBL" id="GAA2277538.1"/>
    </source>
</evidence>
<organism evidence="2 3">
    <name type="scientific">Kitasatospora cystarginea</name>
    <dbReference type="NCBI Taxonomy" id="58350"/>
    <lineage>
        <taxon>Bacteria</taxon>
        <taxon>Bacillati</taxon>
        <taxon>Actinomycetota</taxon>
        <taxon>Actinomycetes</taxon>
        <taxon>Kitasatosporales</taxon>
        <taxon>Streptomycetaceae</taxon>
        <taxon>Kitasatospora</taxon>
    </lineage>
</organism>
<comment type="caution">
    <text evidence="2">The sequence shown here is derived from an EMBL/GenBank/DDBJ whole genome shotgun (WGS) entry which is preliminary data.</text>
</comment>
<keyword evidence="1" id="KW-0732">Signal</keyword>
<protein>
    <submittedName>
        <fullName evidence="2">Spore-associated protein A</fullName>
    </submittedName>
</protein>
<reference evidence="2 3" key="1">
    <citation type="journal article" date="2019" name="Int. J. Syst. Evol. Microbiol.">
        <title>The Global Catalogue of Microorganisms (GCM) 10K type strain sequencing project: providing services to taxonomists for standard genome sequencing and annotation.</title>
        <authorList>
            <consortium name="The Broad Institute Genomics Platform"/>
            <consortium name="The Broad Institute Genome Sequencing Center for Infectious Disease"/>
            <person name="Wu L."/>
            <person name="Ma J."/>
        </authorList>
    </citation>
    <scope>NUCLEOTIDE SEQUENCE [LARGE SCALE GENOMIC DNA]</scope>
    <source>
        <strain evidence="2 3">JCM 7356</strain>
    </source>
</reference>
<accession>A0ABN3EZK4</accession>
<name>A0ABN3EZK4_9ACTN</name>
<evidence type="ECO:0000256" key="1">
    <source>
        <dbReference type="SAM" id="SignalP"/>
    </source>
</evidence>
<dbReference type="Proteomes" id="UP001500305">
    <property type="component" value="Unassembled WGS sequence"/>
</dbReference>
<keyword evidence="3" id="KW-1185">Reference proteome</keyword>